<comment type="caution">
    <text evidence="2">The sequence shown here is derived from an EMBL/GenBank/DDBJ whole genome shotgun (WGS) entry which is preliminary data.</text>
</comment>
<reference evidence="2" key="2">
    <citation type="journal article" date="2021" name="PeerJ">
        <title>Extensive microbial diversity within the chicken gut microbiome revealed by metagenomics and culture.</title>
        <authorList>
            <person name="Gilroy R."/>
            <person name="Ravi A."/>
            <person name="Getino M."/>
            <person name="Pursley I."/>
            <person name="Horton D.L."/>
            <person name="Alikhan N.F."/>
            <person name="Baker D."/>
            <person name="Gharbi K."/>
            <person name="Hall N."/>
            <person name="Watson M."/>
            <person name="Adriaenssens E.M."/>
            <person name="Foster-Nyarko E."/>
            <person name="Jarju S."/>
            <person name="Secka A."/>
            <person name="Antonio M."/>
            <person name="Oren A."/>
            <person name="Chaudhuri R.R."/>
            <person name="La Ragione R."/>
            <person name="Hildebrand F."/>
            <person name="Pallen M.J."/>
        </authorList>
    </citation>
    <scope>NUCLEOTIDE SEQUENCE</scope>
    <source>
        <strain evidence="2">CHK123-3438</strain>
    </source>
</reference>
<dbReference type="InterPro" id="IPR025404">
    <property type="entry name" value="DUF4130"/>
</dbReference>
<evidence type="ECO:0000313" key="3">
    <source>
        <dbReference type="Proteomes" id="UP000886860"/>
    </source>
</evidence>
<feature type="domain" description="DUF4130" evidence="1">
    <location>
        <begin position="85"/>
        <end position="249"/>
    </location>
</feature>
<organism evidence="2 3">
    <name type="scientific">Candidatus Caccovicinus merdipullorum</name>
    <dbReference type="NCBI Taxonomy" id="2840724"/>
    <lineage>
        <taxon>Bacteria</taxon>
        <taxon>Bacillati</taxon>
        <taxon>Bacillota</taxon>
        <taxon>Clostridia</taxon>
        <taxon>Eubacteriales</taxon>
        <taxon>Candidatus Caccovicinus</taxon>
    </lineage>
</organism>
<evidence type="ECO:0000313" key="2">
    <source>
        <dbReference type="EMBL" id="HIT41178.1"/>
    </source>
</evidence>
<dbReference type="NCBIfam" id="TIGR03915">
    <property type="entry name" value="SAM_7_link_chp"/>
    <property type="match status" value="1"/>
</dbReference>
<sequence length="258" mass="29849">MVIYTCKDTFSDILCSAFGALGEETGPEHVRLELEGIGDMELFAVYRQAEVSDTVFREAVSQICRKISPAVYEKVYLASLSRETDKADWIYRFLVSGFQYGSAVMEMLHLEEVSRIMKMCRFVQNESHLLTGFLRFAQAGGDLLIGRIGPKNDVLPLLAWHFSDRLAGENWMIYDEHRKKAVLHPAGGRWFVLNKEDEAWQEKLSWKTDEEEYQALWRTFHETAAIPERANALCQRTHLPLRYRPYMTEFQKGNPRGI</sequence>
<dbReference type="AlphaFoldDB" id="A0A9D1GHI3"/>
<dbReference type="EMBL" id="DVKS01000059">
    <property type="protein sequence ID" value="HIT41178.1"/>
    <property type="molecule type" value="Genomic_DNA"/>
</dbReference>
<reference evidence="2" key="1">
    <citation type="submission" date="2020-10" db="EMBL/GenBank/DDBJ databases">
        <authorList>
            <person name="Gilroy R."/>
        </authorList>
    </citation>
    <scope>NUCLEOTIDE SEQUENCE</scope>
    <source>
        <strain evidence="2">CHK123-3438</strain>
    </source>
</reference>
<protein>
    <submittedName>
        <fullName evidence="2">TIGR03915 family putative DNA repair protein</fullName>
    </submittedName>
</protein>
<accession>A0A9D1GHI3</accession>
<dbReference type="Pfam" id="PF13566">
    <property type="entry name" value="DUF4130"/>
    <property type="match status" value="1"/>
</dbReference>
<proteinExistence type="predicted"/>
<evidence type="ECO:0000259" key="1">
    <source>
        <dbReference type="Pfam" id="PF13566"/>
    </source>
</evidence>
<dbReference type="InterPro" id="IPR023875">
    <property type="entry name" value="DNA_repair_put"/>
</dbReference>
<gene>
    <name evidence="2" type="ORF">IAB60_03585</name>
</gene>
<name>A0A9D1GHI3_9FIRM</name>
<dbReference type="Proteomes" id="UP000886860">
    <property type="component" value="Unassembled WGS sequence"/>
</dbReference>